<dbReference type="OrthoDB" id="5852896at2759"/>
<comment type="similarity">
    <text evidence="1">Belongs to the LTV1 family.</text>
</comment>
<reference evidence="4" key="1">
    <citation type="submission" date="2016-10" db="EMBL/GenBank/DDBJ databases">
        <authorList>
            <person name="Jeantristanb JTB J.-T."/>
            <person name="Ricardo R."/>
        </authorList>
    </citation>
    <scope>NUCLEOTIDE SEQUENCE [LARGE SCALE GENOMIC DNA]</scope>
</reference>
<sequence>MSLWRKPGTRTFQLVHRSQRDPLINDPEASDRVLKEVGAKQRPKGNAPGPPASDLELTFDRAPRPIEADDDAGDAAAYGVYFDDTKYDYMQHLRRVGDVGESYLVEAPSKKGKRPVGNKNVRSSEGVVVKDSPSAELELPEEALPSHPLDEVSYVDATTSRTETKGLQPDLDPNIREVLEALDDDDYALDAEGDSEDEDDFFGSIVQGGEVIDSHGWHRANLDEESRPDRKEGDPLARGMRELALTTQGDGNDKVDDSLEARVARFKATSANAPSSELSDEDGFSEGGDTIAELKAGSARRPPRRGASAARSQFSMSSSAMFRNQGLQTLDERFDQVRIGYQKPIEKLYEDDSDDESWGEDSDGPGEDDNAQPRAIPFGQPREDLDQILEEFLSRYEILGGKMRHRAEGDDGDLGHMGELDRLRSELASLDIAGSSAATDPVTVARQLEKDSILAAVERQRKEARARKGNESIDIDKRPKERWDCETVLSTYSNISNHPRLLRVKGGPTSRASRIRLDEKTGFPIVGSAVRAGLKAGSGETIGDAEDEDEGDDEAPRVETIKRPRDETAEDKRARKGAVKEQRSARRAEKKSTKDEFSQEMTRQKRVAGRAVADGAAADVRVGQGARRLA</sequence>
<feature type="region of interest" description="Disordered" evidence="2">
    <location>
        <begin position="268"/>
        <end position="320"/>
    </location>
</feature>
<feature type="compositionally biased region" description="Basic and acidic residues" evidence="2">
    <location>
        <begin position="215"/>
        <end position="241"/>
    </location>
</feature>
<accession>A0A2X0N434</accession>
<feature type="compositionally biased region" description="Acidic residues" evidence="2">
    <location>
        <begin position="351"/>
        <end position="370"/>
    </location>
</feature>
<dbReference type="EMBL" id="FMWP01000126">
    <property type="protein sequence ID" value="SDA02636.1"/>
    <property type="molecule type" value="Genomic_DNA"/>
</dbReference>
<evidence type="ECO:0000313" key="4">
    <source>
        <dbReference type="Proteomes" id="UP000249723"/>
    </source>
</evidence>
<dbReference type="STRING" id="289078.A0A2X0N434"/>
<feature type="compositionally biased region" description="Basic and acidic residues" evidence="2">
    <location>
        <begin position="29"/>
        <end position="39"/>
    </location>
</feature>
<dbReference type="PANTHER" id="PTHR21531:SF0">
    <property type="entry name" value="PROTEIN LTV1 HOMOLOG"/>
    <property type="match status" value="1"/>
</dbReference>
<evidence type="ECO:0000313" key="3">
    <source>
        <dbReference type="EMBL" id="SDA02636.1"/>
    </source>
</evidence>
<dbReference type="Proteomes" id="UP000249723">
    <property type="component" value="Unassembled WGS sequence"/>
</dbReference>
<feature type="region of interest" description="Disordered" evidence="2">
    <location>
        <begin position="537"/>
        <end position="630"/>
    </location>
</feature>
<proteinExistence type="inferred from homology"/>
<protein>
    <submittedName>
        <fullName evidence="3">BZ3500_MvSof-1268-A1-R1_Chr7-2g09527 protein</fullName>
    </submittedName>
</protein>
<feature type="compositionally biased region" description="Basic and acidic residues" evidence="2">
    <location>
        <begin position="58"/>
        <end position="67"/>
    </location>
</feature>
<feature type="region of interest" description="Disordered" evidence="2">
    <location>
        <begin position="105"/>
        <end position="151"/>
    </location>
</feature>
<dbReference type="GO" id="GO:0042274">
    <property type="term" value="P:ribosomal small subunit biogenesis"/>
    <property type="evidence" value="ECO:0007669"/>
    <property type="project" value="InterPro"/>
</dbReference>
<dbReference type="Pfam" id="PF04180">
    <property type="entry name" value="LTV"/>
    <property type="match status" value="1"/>
</dbReference>
<feature type="region of interest" description="Disordered" evidence="2">
    <location>
        <begin position="460"/>
        <end position="480"/>
    </location>
</feature>
<dbReference type="PANTHER" id="PTHR21531">
    <property type="entry name" value="LOW-TEMPERATURE VIABILITY PROTEIN LTV1-RELATED"/>
    <property type="match status" value="1"/>
</dbReference>
<feature type="region of interest" description="Disordered" evidence="2">
    <location>
        <begin position="345"/>
        <end position="382"/>
    </location>
</feature>
<dbReference type="AlphaFoldDB" id="A0A2X0N434"/>
<feature type="compositionally biased region" description="Low complexity" evidence="2">
    <location>
        <begin position="296"/>
        <end position="320"/>
    </location>
</feature>
<dbReference type="GO" id="GO:0000056">
    <property type="term" value="P:ribosomal small subunit export from nucleus"/>
    <property type="evidence" value="ECO:0007669"/>
    <property type="project" value="TreeGrafter"/>
</dbReference>
<gene>
    <name evidence="3" type="ORF">BZ3500_MVSOF-1268-A1-R1_CHR7-2G09527</name>
</gene>
<dbReference type="GO" id="GO:0005829">
    <property type="term" value="C:cytosol"/>
    <property type="evidence" value="ECO:0007669"/>
    <property type="project" value="TreeGrafter"/>
</dbReference>
<keyword evidence="4" id="KW-1185">Reference proteome</keyword>
<feature type="compositionally biased region" description="Low complexity" evidence="2">
    <location>
        <begin position="132"/>
        <end position="147"/>
    </location>
</feature>
<organism evidence="3 4">
    <name type="scientific">Microbotryum saponariae</name>
    <dbReference type="NCBI Taxonomy" id="289078"/>
    <lineage>
        <taxon>Eukaryota</taxon>
        <taxon>Fungi</taxon>
        <taxon>Dikarya</taxon>
        <taxon>Basidiomycota</taxon>
        <taxon>Pucciniomycotina</taxon>
        <taxon>Microbotryomycetes</taxon>
        <taxon>Microbotryales</taxon>
        <taxon>Microbotryaceae</taxon>
        <taxon>Microbotryum</taxon>
    </lineage>
</organism>
<feature type="region of interest" description="Disordered" evidence="2">
    <location>
        <begin position="15"/>
        <end position="74"/>
    </location>
</feature>
<feature type="compositionally biased region" description="Low complexity" evidence="2">
    <location>
        <begin position="609"/>
        <end position="630"/>
    </location>
</feature>
<evidence type="ECO:0000256" key="2">
    <source>
        <dbReference type="SAM" id="MobiDB-lite"/>
    </source>
</evidence>
<evidence type="ECO:0000256" key="1">
    <source>
        <dbReference type="ARBA" id="ARBA00009078"/>
    </source>
</evidence>
<dbReference type="GO" id="GO:0030688">
    <property type="term" value="C:preribosome, small subunit precursor"/>
    <property type="evidence" value="ECO:0007669"/>
    <property type="project" value="TreeGrafter"/>
</dbReference>
<feature type="compositionally biased region" description="Basic and acidic residues" evidence="2">
    <location>
        <begin position="554"/>
        <end position="597"/>
    </location>
</feature>
<name>A0A2X0N434_9BASI</name>
<feature type="compositionally biased region" description="Acidic residues" evidence="2">
    <location>
        <begin position="543"/>
        <end position="553"/>
    </location>
</feature>
<feature type="region of interest" description="Disordered" evidence="2">
    <location>
        <begin position="215"/>
        <end position="256"/>
    </location>
</feature>
<dbReference type="GO" id="GO:0005634">
    <property type="term" value="C:nucleus"/>
    <property type="evidence" value="ECO:0007669"/>
    <property type="project" value="TreeGrafter"/>
</dbReference>
<dbReference type="InterPro" id="IPR007307">
    <property type="entry name" value="Ltv1"/>
</dbReference>